<accession>A0A159Z6I9</accession>
<dbReference type="InterPro" id="IPR004360">
    <property type="entry name" value="Glyas_Fos-R_dOase_dom"/>
</dbReference>
<evidence type="ECO:0000313" key="3">
    <source>
        <dbReference type="Proteomes" id="UP000076128"/>
    </source>
</evidence>
<organism evidence="2 3">
    <name type="scientific">Frigidibacter mobilis</name>
    <dbReference type="NCBI Taxonomy" id="1335048"/>
    <lineage>
        <taxon>Bacteria</taxon>
        <taxon>Pseudomonadati</taxon>
        <taxon>Pseudomonadota</taxon>
        <taxon>Alphaproteobacteria</taxon>
        <taxon>Rhodobacterales</taxon>
        <taxon>Paracoccaceae</taxon>
        <taxon>Frigidibacter</taxon>
    </lineage>
</organism>
<dbReference type="Pfam" id="PF00903">
    <property type="entry name" value="Glyoxalase"/>
    <property type="match status" value="1"/>
</dbReference>
<evidence type="ECO:0000313" key="2">
    <source>
        <dbReference type="EMBL" id="AMY70118.1"/>
    </source>
</evidence>
<dbReference type="InterPro" id="IPR029068">
    <property type="entry name" value="Glyas_Bleomycin-R_OHBP_Dase"/>
</dbReference>
<reference evidence="2 3" key="1">
    <citation type="submission" date="2015-09" db="EMBL/GenBank/DDBJ databases">
        <title>Complete genome sequence of Defluviimonas alba cai42t isolated from an oilfield in Xinjiang.</title>
        <authorList>
            <person name="Geng S."/>
            <person name="Pan X."/>
            <person name="Wu X."/>
        </authorList>
    </citation>
    <scope>NUCLEOTIDE SEQUENCE [LARGE SCALE GENOMIC DNA]</scope>
    <source>
        <strain evidence="3">cai42</strain>
    </source>
</reference>
<evidence type="ECO:0000259" key="1">
    <source>
        <dbReference type="PROSITE" id="PS51819"/>
    </source>
</evidence>
<dbReference type="RefSeq" id="WP_066814232.1">
    <property type="nucleotide sequence ID" value="NZ_CP012661.1"/>
</dbReference>
<dbReference type="STRING" id="1335048.AKL17_2882"/>
<dbReference type="PATRIC" id="fig|1335048.3.peg.2997"/>
<feature type="domain" description="VOC" evidence="1">
    <location>
        <begin position="5"/>
        <end position="129"/>
    </location>
</feature>
<dbReference type="Proteomes" id="UP000076128">
    <property type="component" value="Chromosome"/>
</dbReference>
<dbReference type="PANTHER" id="PTHR21366:SF22">
    <property type="entry name" value="VOC DOMAIN-CONTAINING PROTEIN"/>
    <property type="match status" value="1"/>
</dbReference>
<keyword evidence="2" id="KW-0223">Dioxygenase</keyword>
<dbReference type="GO" id="GO:0051213">
    <property type="term" value="F:dioxygenase activity"/>
    <property type="evidence" value="ECO:0007669"/>
    <property type="project" value="UniProtKB-KW"/>
</dbReference>
<dbReference type="AlphaFoldDB" id="A0A159Z6I9"/>
<dbReference type="EMBL" id="CP012661">
    <property type="protein sequence ID" value="AMY70118.1"/>
    <property type="molecule type" value="Genomic_DNA"/>
</dbReference>
<dbReference type="Gene3D" id="3.10.180.10">
    <property type="entry name" value="2,3-Dihydroxybiphenyl 1,2-Dioxygenase, domain 1"/>
    <property type="match status" value="1"/>
</dbReference>
<keyword evidence="3" id="KW-1185">Reference proteome</keyword>
<keyword evidence="2" id="KW-0560">Oxidoreductase</keyword>
<dbReference type="OrthoDB" id="9812656at2"/>
<dbReference type="InterPro" id="IPR050383">
    <property type="entry name" value="GlyoxalaseI/FosfomycinResist"/>
</dbReference>
<dbReference type="PANTHER" id="PTHR21366">
    <property type="entry name" value="GLYOXALASE FAMILY PROTEIN"/>
    <property type="match status" value="1"/>
</dbReference>
<dbReference type="PROSITE" id="PS51819">
    <property type="entry name" value="VOC"/>
    <property type="match status" value="1"/>
</dbReference>
<dbReference type="SUPFAM" id="SSF54593">
    <property type="entry name" value="Glyoxalase/Bleomycin resistance protein/Dihydroxybiphenyl dioxygenase"/>
    <property type="match status" value="1"/>
</dbReference>
<sequence length="134" mass="14323">MKAGAILETVIYAADPQAAAAFYAEVFGLEPVQSVPGRLAFLRCGAQMLLIFNPEATSDPAHQNGIPAHGARGPGHLCFRAESAGELEAWRARLAELGIGIEHEQVWKSGARSLYLRDPAGNSVEIAEAALWEL</sequence>
<protein>
    <submittedName>
        <fullName evidence="2">Glyoxalase/bleomycin resistance protein/dioxygenase</fullName>
    </submittedName>
</protein>
<proteinExistence type="predicted"/>
<gene>
    <name evidence="2" type="ORF">AKL17_2882</name>
</gene>
<dbReference type="InterPro" id="IPR037523">
    <property type="entry name" value="VOC_core"/>
</dbReference>
<dbReference type="KEGG" id="daa:AKL17_2882"/>
<name>A0A159Z6I9_9RHOB</name>